<gene>
    <name evidence="2" type="ORF">E5288_WYG015055</name>
</gene>
<accession>A0A6B0RP47</accession>
<evidence type="ECO:0000256" key="1">
    <source>
        <dbReference type="SAM" id="MobiDB-lite"/>
    </source>
</evidence>
<protein>
    <submittedName>
        <fullName evidence="2">Uncharacterized protein</fullName>
    </submittedName>
</protein>
<dbReference type="Proteomes" id="UP000322234">
    <property type="component" value="Unassembled WGS sequence"/>
</dbReference>
<sequence>MSSLHSQRIDVTGPPDPTAREEGGASFQVRDLGLLAYIAHSQGHTNISSLLLEKKKMPLLMRTERTRQREEVPLLSWHTIEGRLFAVQQAVPITVPRAFRGVGSELIS</sequence>
<keyword evidence="3" id="KW-1185">Reference proteome</keyword>
<evidence type="ECO:0000313" key="2">
    <source>
        <dbReference type="EMBL" id="MXQ89133.1"/>
    </source>
</evidence>
<proteinExistence type="predicted"/>
<dbReference type="AlphaFoldDB" id="A0A6B0RP47"/>
<dbReference type="EMBL" id="VBQZ03000053">
    <property type="protein sequence ID" value="MXQ89133.1"/>
    <property type="molecule type" value="Genomic_DNA"/>
</dbReference>
<name>A0A6B0RP47_9CETA</name>
<comment type="caution">
    <text evidence="2">The sequence shown here is derived from an EMBL/GenBank/DDBJ whole genome shotgun (WGS) entry which is preliminary data.</text>
</comment>
<evidence type="ECO:0000313" key="3">
    <source>
        <dbReference type="Proteomes" id="UP000322234"/>
    </source>
</evidence>
<organism evidence="2 3">
    <name type="scientific">Bos mutus</name>
    <name type="common">wild yak</name>
    <dbReference type="NCBI Taxonomy" id="72004"/>
    <lineage>
        <taxon>Eukaryota</taxon>
        <taxon>Metazoa</taxon>
        <taxon>Chordata</taxon>
        <taxon>Craniata</taxon>
        <taxon>Vertebrata</taxon>
        <taxon>Euteleostomi</taxon>
        <taxon>Mammalia</taxon>
        <taxon>Eutheria</taxon>
        <taxon>Laurasiatheria</taxon>
        <taxon>Artiodactyla</taxon>
        <taxon>Ruminantia</taxon>
        <taxon>Pecora</taxon>
        <taxon>Bovidae</taxon>
        <taxon>Bovinae</taxon>
        <taxon>Bos</taxon>
    </lineage>
</organism>
<feature type="region of interest" description="Disordered" evidence="1">
    <location>
        <begin position="1"/>
        <end position="23"/>
    </location>
</feature>
<reference evidence="2" key="1">
    <citation type="submission" date="2019-10" db="EMBL/GenBank/DDBJ databases">
        <title>The sequence and de novo assembly of the wild yak genome.</title>
        <authorList>
            <person name="Liu Y."/>
        </authorList>
    </citation>
    <scope>NUCLEOTIDE SEQUENCE [LARGE SCALE GENOMIC DNA]</scope>
    <source>
        <strain evidence="2">WY2019</strain>
    </source>
</reference>